<dbReference type="EMBL" id="UYWY01022576">
    <property type="protein sequence ID" value="VDM46325.1"/>
    <property type="molecule type" value="Genomic_DNA"/>
</dbReference>
<keyword evidence="3" id="KW-1185">Reference proteome</keyword>
<feature type="compositionally biased region" description="Polar residues" evidence="1">
    <location>
        <begin position="59"/>
        <end position="72"/>
    </location>
</feature>
<proteinExistence type="predicted"/>
<evidence type="ECO:0000313" key="3">
    <source>
        <dbReference type="Proteomes" id="UP000050794"/>
    </source>
</evidence>
<dbReference type="AlphaFoldDB" id="A0A183V2N6"/>
<organism evidence="3 4">
    <name type="scientific">Toxocara canis</name>
    <name type="common">Canine roundworm</name>
    <dbReference type="NCBI Taxonomy" id="6265"/>
    <lineage>
        <taxon>Eukaryota</taxon>
        <taxon>Metazoa</taxon>
        <taxon>Ecdysozoa</taxon>
        <taxon>Nematoda</taxon>
        <taxon>Chromadorea</taxon>
        <taxon>Rhabditida</taxon>
        <taxon>Spirurina</taxon>
        <taxon>Ascaridomorpha</taxon>
        <taxon>Ascaridoidea</taxon>
        <taxon>Toxocaridae</taxon>
        <taxon>Toxocara</taxon>
    </lineage>
</organism>
<protein>
    <submittedName>
        <fullName evidence="4">Ovule protein</fullName>
    </submittedName>
</protein>
<feature type="compositionally biased region" description="Polar residues" evidence="1">
    <location>
        <begin position="42"/>
        <end position="52"/>
    </location>
</feature>
<name>A0A183V2N6_TOXCA</name>
<evidence type="ECO:0000313" key="4">
    <source>
        <dbReference type="WBParaSite" id="TCNE_0001500601-mRNA-1"/>
    </source>
</evidence>
<evidence type="ECO:0000313" key="2">
    <source>
        <dbReference type="EMBL" id="VDM46325.1"/>
    </source>
</evidence>
<sequence>MECFEHCEKEALVWCMLPEVGKHFWNSVSFYTAEVDKFTRAQQSPNNVAMHSSNKRSDYGTTPPQILQENQQ</sequence>
<feature type="region of interest" description="Disordered" evidence="1">
    <location>
        <begin position="42"/>
        <end position="72"/>
    </location>
</feature>
<dbReference type="WBParaSite" id="TCNE_0001500601-mRNA-1">
    <property type="protein sequence ID" value="TCNE_0001500601-mRNA-1"/>
    <property type="gene ID" value="TCNE_0001500601"/>
</dbReference>
<gene>
    <name evidence="2" type="ORF">TCNE_LOCUS15004</name>
</gene>
<accession>A0A183V2N6</accession>
<reference evidence="2 3" key="2">
    <citation type="submission" date="2018-11" db="EMBL/GenBank/DDBJ databases">
        <authorList>
            <consortium name="Pathogen Informatics"/>
        </authorList>
    </citation>
    <scope>NUCLEOTIDE SEQUENCE [LARGE SCALE GENOMIC DNA]</scope>
</reference>
<reference evidence="4" key="1">
    <citation type="submission" date="2016-06" db="UniProtKB">
        <authorList>
            <consortium name="WormBaseParasite"/>
        </authorList>
    </citation>
    <scope>IDENTIFICATION</scope>
</reference>
<evidence type="ECO:0000256" key="1">
    <source>
        <dbReference type="SAM" id="MobiDB-lite"/>
    </source>
</evidence>
<dbReference type="Proteomes" id="UP000050794">
    <property type="component" value="Unassembled WGS sequence"/>
</dbReference>